<protein>
    <recommendedName>
        <fullName evidence="3">N-acetylmuramic acid 6-phosphate etherase</fullName>
        <shortName evidence="3">MurNAc-6-P etherase</shortName>
        <ecNumber evidence="3">4.2.1.126</ecNumber>
    </recommendedName>
    <alternativeName>
        <fullName evidence="3">N-acetylmuramic acid 6-phosphate hydrolase</fullName>
    </alternativeName>
    <alternativeName>
        <fullName evidence="3">N-acetylmuramic acid 6-phosphate lyase</fullName>
    </alternativeName>
</protein>
<dbReference type="NCBIfam" id="NF003915">
    <property type="entry name" value="PRK05441.1"/>
    <property type="match status" value="1"/>
</dbReference>
<dbReference type="PROSITE" id="PS01272">
    <property type="entry name" value="GCKR"/>
    <property type="match status" value="1"/>
</dbReference>
<feature type="active site" evidence="3">
    <location>
        <position position="142"/>
    </location>
</feature>
<dbReference type="Pfam" id="PF22645">
    <property type="entry name" value="GKRP_SIS_N"/>
    <property type="match status" value="1"/>
</dbReference>
<comment type="caution">
    <text evidence="6">The sequence shown here is derived from an EMBL/GenBank/DDBJ whole genome shotgun (WGS) entry which is preliminary data.</text>
</comment>
<comment type="pathway">
    <text evidence="3">Amino-sugar metabolism; N-acetylmuramate degradation.</text>
</comment>
<dbReference type="NCBIfam" id="TIGR00274">
    <property type="entry name" value="N-acetylmuramic acid 6-phosphate etherase"/>
    <property type="match status" value="1"/>
</dbReference>
<evidence type="ECO:0000256" key="4">
    <source>
        <dbReference type="SAM" id="MobiDB-lite"/>
    </source>
</evidence>
<keyword evidence="1 3" id="KW-0456">Lyase</keyword>
<dbReference type="EC" id="4.2.1.126" evidence="3"/>
<dbReference type="PANTHER" id="PTHR10088:SF4">
    <property type="entry name" value="GLUCOKINASE REGULATORY PROTEIN"/>
    <property type="match status" value="1"/>
</dbReference>
<keyword evidence="7" id="KW-1185">Reference proteome</keyword>
<name>A0ABQ2B9C2_9MICO</name>
<dbReference type="Gene3D" id="3.40.50.10490">
    <property type="entry name" value="Glucose-6-phosphate isomerase like protein, domain 1"/>
    <property type="match status" value="1"/>
</dbReference>
<dbReference type="InterPro" id="IPR005488">
    <property type="entry name" value="Etherase_MurQ"/>
</dbReference>
<evidence type="ECO:0000313" key="7">
    <source>
        <dbReference type="Proteomes" id="UP000632535"/>
    </source>
</evidence>
<proteinExistence type="inferred from homology"/>
<evidence type="ECO:0000256" key="1">
    <source>
        <dbReference type="ARBA" id="ARBA00023239"/>
    </source>
</evidence>
<dbReference type="InterPro" id="IPR046348">
    <property type="entry name" value="SIS_dom_sf"/>
</dbReference>
<dbReference type="PROSITE" id="PS51464">
    <property type="entry name" value="SIS"/>
    <property type="match status" value="1"/>
</dbReference>
<gene>
    <name evidence="3 6" type="primary">murQ</name>
    <name evidence="6" type="ORF">GCM10007368_34670</name>
</gene>
<sequence length="330" mass="33044">MSARPTPGDTPAETPANHDERPAGAGDLAHELARLDTERSRPDLRLETMDVAGLVAAQLENDRAVQQAVEAAAPQITAALGAVVSRLEAGGRLVYVGAGTPGRLAVLDAAECLPTFGAGPETVTALMAGGEDAMITAVEGAEDDARAGAADVRAAGVGPRDVVVGITASGRTPYVVAAVTAAREEGAATVGITNNAGTALAAAAEHPIETLTGPELVAGSTRLKAGTAQKQVLNMLSTIAMIRLGKVYGNLMVDVHVTNEKLRVRGQRIVMEATGAGPEEAEGALAAAGGHAKVAIAALLLDVAAGRARELLDAAGGHLGAVLPGQGAGR</sequence>
<comment type="miscellaneous">
    <text evidence="3">A lyase-type mechanism (elimination/hydration) is suggested for the cleavage of the lactyl ether bond of MurNAc 6-phosphate, with the formation of an alpha,beta-unsaturated aldehyde intermediate with (E)-stereochemistry, followed by the syn addition of water to give product.</text>
</comment>
<evidence type="ECO:0000313" key="6">
    <source>
        <dbReference type="EMBL" id="GGI11129.1"/>
    </source>
</evidence>
<reference evidence="7" key="1">
    <citation type="journal article" date="2019" name="Int. J. Syst. Evol. Microbiol.">
        <title>The Global Catalogue of Microorganisms (GCM) 10K type strain sequencing project: providing services to taxonomists for standard genome sequencing and annotation.</title>
        <authorList>
            <consortium name="The Broad Institute Genomics Platform"/>
            <consortium name="The Broad Institute Genome Sequencing Center for Infectious Disease"/>
            <person name="Wu L."/>
            <person name="Ma J."/>
        </authorList>
    </citation>
    <scope>NUCLEOTIDE SEQUENCE [LARGE SCALE GENOMIC DNA]</scope>
    <source>
        <strain evidence="7">CCM 8653</strain>
    </source>
</reference>
<comment type="subunit">
    <text evidence="3">Homodimer.</text>
</comment>
<dbReference type="PANTHER" id="PTHR10088">
    <property type="entry name" value="GLUCOKINASE REGULATORY PROTEIN"/>
    <property type="match status" value="1"/>
</dbReference>
<feature type="domain" description="SIS" evidence="5">
    <location>
        <begin position="83"/>
        <end position="246"/>
    </location>
</feature>
<evidence type="ECO:0000259" key="5">
    <source>
        <dbReference type="PROSITE" id="PS51464"/>
    </source>
</evidence>
<keyword evidence="2 3" id="KW-0119">Carbohydrate metabolism</keyword>
<evidence type="ECO:0000256" key="3">
    <source>
        <dbReference type="HAMAP-Rule" id="MF_00068"/>
    </source>
</evidence>
<comment type="function">
    <text evidence="3">Specifically catalyzes the cleavage of the D-lactyl ether substituent of MurNAc 6-phosphate, producing GlcNAc 6-phosphate and D-lactate.</text>
</comment>
<feature type="region of interest" description="Disordered" evidence="4">
    <location>
        <begin position="1"/>
        <end position="29"/>
    </location>
</feature>
<dbReference type="NCBIfam" id="NF009222">
    <property type="entry name" value="PRK12570.1"/>
    <property type="match status" value="1"/>
</dbReference>
<dbReference type="InterPro" id="IPR040190">
    <property type="entry name" value="MURQ/GCKR"/>
</dbReference>
<dbReference type="EMBL" id="BMDG01000013">
    <property type="protein sequence ID" value="GGI11129.1"/>
    <property type="molecule type" value="Genomic_DNA"/>
</dbReference>
<evidence type="ECO:0000256" key="2">
    <source>
        <dbReference type="ARBA" id="ARBA00023277"/>
    </source>
</evidence>
<accession>A0ABQ2B9C2</accession>
<feature type="compositionally biased region" description="Basic and acidic residues" evidence="4">
    <location>
        <begin position="16"/>
        <end position="29"/>
    </location>
</feature>
<dbReference type="Proteomes" id="UP000632535">
    <property type="component" value="Unassembled WGS sequence"/>
</dbReference>
<comment type="catalytic activity">
    <reaction evidence="3">
        <text>N-acetyl-D-muramate 6-phosphate + H2O = N-acetyl-D-glucosamine 6-phosphate + (R)-lactate</text>
        <dbReference type="Rhea" id="RHEA:26410"/>
        <dbReference type="ChEBI" id="CHEBI:15377"/>
        <dbReference type="ChEBI" id="CHEBI:16004"/>
        <dbReference type="ChEBI" id="CHEBI:57513"/>
        <dbReference type="ChEBI" id="CHEBI:58722"/>
        <dbReference type="EC" id="4.2.1.126"/>
    </reaction>
</comment>
<dbReference type="CDD" id="cd05007">
    <property type="entry name" value="SIS_Etherase"/>
    <property type="match status" value="1"/>
</dbReference>
<dbReference type="SUPFAM" id="SSF53697">
    <property type="entry name" value="SIS domain"/>
    <property type="match status" value="1"/>
</dbReference>
<feature type="active site" description="Proton donor" evidence="3">
    <location>
        <position position="111"/>
    </location>
</feature>
<dbReference type="HAMAP" id="MF_00068">
    <property type="entry name" value="MurQ"/>
    <property type="match status" value="1"/>
</dbReference>
<dbReference type="Gene3D" id="1.10.8.1080">
    <property type="match status" value="1"/>
</dbReference>
<dbReference type="InterPro" id="IPR001347">
    <property type="entry name" value="SIS_dom"/>
</dbReference>
<dbReference type="RefSeq" id="WP_188524976.1">
    <property type="nucleotide sequence ID" value="NZ_BMDG01000013.1"/>
</dbReference>
<dbReference type="InterPro" id="IPR005486">
    <property type="entry name" value="Glucokinase_regulatory_CS"/>
</dbReference>
<organism evidence="6 7">
    <name type="scientific">Isoptericola cucumis</name>
    <dbReference type="NCBI Taxonomy" id="1776856"/>
    <lineage>
        <taxon>Bacteria</taxon>
        <taxon>Bacillati</taxon>
        <taxon>Actinomycetota</taxon>
        <taxon>Actinomycetes</taxon>
        <taxon>Micrococcales</taxon>
        <taxon>Promicromonosporaceae</taxon>
        <taxon>Isoptericola</taxon>
    </lineage>
</organism>
<comment type="similarity">
    <text evidence="3">Belongs to the GCKR-like family. MurNAc-6-P etherase subfamily.</text>
</comment>